<name>A0AAV7LPS3_PLEWA</name>
<evidence type="ECO:0000313" key="2">
    <source>
        <dbReference type="EMBL" id="KAJ1093023.1"/>
    </source>
</evidence>
<dbReference type="EMBL" id="JANPWB010000015">
    <property type="protein sequence ID" value="KAJ1093023.1"/>
    <property type="molecule type" value="Genomic_DNA"/>
</dbReference>
<comment type="caution">
    <text evidence="2">The sequence shown here is derived from an EMBL/GenBank/DDBJ whole genome shotgun (WGS) entry which is preliminary data.</text>
</comment>
<organism evidence="2 3">
    <name type="scientific">Pleurodeles waltl</name>
    <name type="common">Iberian ribbed newt</name>
    <dbReference type="NCBI Taxonomy" id="8319"/>
    <lineage>
        <taxon>Eukaryota</taxon>
        <taxon>Metazoa</taxon>
        <taxon>Chordata</taxon>
        <taxon>Craniata</taxon>
        <taxon>Vertebrata</taxon>
        <taxon>Euteleostomi</taxon>
        <taxon>Amphibia</taxon>
        <taxon>Batrachia</taxon>
        <taxon>Caudata</taxon>
        <taxon>Salamandroidea</taxon>
        <taxon>Salamandridae</taxon>
        <taxon>Pleurodelinae</taxon>
        <taxon>Pleurodeles</taxon>
    </lineage>
</organism>
<accession>A0AAV7LPS3</accession>
<feature type="region of interest" description="Disordered" evidence="1">
    <location>
        <begin position="1"/>
        <end position="49"/>
    </location>
</feature>
<dbReference type="AlphaFoldDB" id="A0AAV7LPS3"/>
<reference evidence="2" key="1">
    <citation type="journal article" date="2022" name="bioRxiv">
        <title>Sequencing and chromosome-scale assembly of the giantPleurodeles waltlgenome.</title>
        <authorList>
            <person name="Brown T."/>
            <person name="Elewa A."/>
            <person name="Iarovenko S."/>
            <person name="Subramanian E."/>
            <person name="Araus A.J."/>
            <person name="Petzold A."/>
            <person name="Susuki M."/>
            <person name="Suzuki K.-i.T."/>
            <person name="Hayashi T."/>
            <person name="Toyoda A."/>
            <person name="Oliveira C."/>
            <person name="Osipova E."/>
            <person name="Leigh N.D."/>
            <person name="Simon A."/>
            <person name="Yun M.H."/>
        </authorList>
    </citation>
    <scope>NUCLEOTIDE SEQUENCE</scope>
    <source>
        <strain evidence="2">20211129_DDA</strain>
        <tissue evidence="2">Liver</tissue>
    </source>
</reference>
<evidence type="ECO:0000256" key="1">
    <source>
        <dbReference type="SAM" id="MobiDB-lite"/>
    </source>
</evidence>
<proteinExistence type="predicted"/>
<gene>
    <name evidence="2" type="ORF">NDU88_006133</name>
</gene>
<sequence>MLWAASVLGAPGSGRKELSGPAPTAPESQPHPPAGAVLQGQGPGAGAPVQSITCSGVGILIPGAGTVHERVEITASASVPVPAAKGSLAVLRRRLAGRAPLLSTRPLPMW</sequence>
<protein>
    <submittedName>
        <fullName evidence="2">Uncharacterized protein</fullName>
    </submittedName>
</protein>
<dbReference type="Proteomes" id="UP001066276">
    <property type="component" value="Chromosome 11"/>
</dbReference>
<feature type="compositionally biased region" description="Low complexity" evidence="1">
    <location>
        <begin position="34"/>
        <end position="49"/>
    </location>
</feature>
<keyword evidence="3" id="KW-1185">Reference proteome</keyword>
<evidence type="ECO:0000313" key="3">
    <source>
        <dbReference type="Proteomes" id="UP001066276"/>
    </source>
</evidence>